<proteinExistence type="predicted"/>
<evidence type="ECO:0000313" key="8">
    <source>
        <dbReference type="Proteomes" id="UP000186879"/>
    </source>
</evidence>
<evidence type="ECO:0000313" key="7">
    <source>
        <dbReference type="EMBL" id="SDW70859.1"/>
    </source>
</evidence>
<evidence type="ECO:0000313" key="6">
    <source>
        <dbReference type="EMBL" id="RNI08021.1"/>
    </source>
</evidence>
<dbReference type="PANTHER" id="PTHR46648:SF1">
    <property type="entry name" value="ADENOSINE 5'-MONOPHOSPHORAMIDASE HNT1"/>
    <property type="match status" value="1"/>
</dbReference>
<dbReference type="GO" id="GO:0009117">
    <property type="term" value="P:nucleotide metabolic process"/>
    <property type="evidence" value="ECO:0007669"/>
    <property type="project" value="TreeGrafter"/>
</dbReference>
<dbReference type="RefSeq" id="WP_072561273.1">
    <property type="nucleotide sequence ID" value="NZ_CP017921.1"/>
</dbReference>
<dbReference type="InterPro" id="IPR036265">
    <property type="entry name" value="HIT-like_sf"/>
</dbReference>
<evidence type="ECO:0000259" key="4">
    <source>
        <dbReference type="PROSITE" id="PS51084"/>
    </source>
</evidence>
<dbReference type="OrthoDB" id="26806at2157"/>
<dbReference type="InterPro" id="IPR001310">
    <property type="entry name" value="Histidine_triad_HIT"/>
</dbReference>
<gene>
    <name evidence="5" type="ORF">BHR79_04535</name>
    <name evidence="6" type="ORF">EFE40_08710</name>
    <name evidence="7" type="ORF">SAMN04515625_1466</name>
</gene>
<reference evidence="5 8" key="1">
    <citation type="submission" date="2016-10" db="EMBL/GenBank/DDBJ databases">
        <title>Methanohalophilus halophilus.</title>
        <authorList>
            <person name="L'haridon S."/>
        </authorList>
    </citation>
    <scope>NUCLEOTIDE SEQUENCE [LARGE SCALE GENOMIC DNA]</scope>
    <source>
        <strain evidence="5 8">Z-7982</strain>
    </source>
</reference>
<evidence type="ECO:0000256" key="1">
    <source>
        <dbReference type="PIRSR" id="PIRSR601310-1"/>
    </source>
</evidence>
<dbReference type="AlphaFoldDB" id="A0A1L3Q1S9"/>
<dbReference type="Gene3D" id="3.30.428.10">
    <property type="entry name" value="HIT-like"/>
    <property type="match status" value="1"/>
</dbReference>
<keyword evidence="8" id="KW-1185">Reference proteome</keyword>
<dbReference type="PROSITE" id="PS00892">
    <property type="entry name" value="HIT_1"/>
    <property type="match status" value="1"/>
</dbReference>
<dbReference type="EMBL" id="CP017921">
    <property type="protein sequence ID" value="APH38826.1"/>
    <property type="molecule type" value="Genomic_DNA"/>
</dbReference>
<feature type="short sequence motif" description="Histidine triad motif" evidence="2 3">
    <location>
        <begin position="96"/>
        <end position="100"/>
    </location>
</feature>
<dbReference type="PANTHER" id="PTHR46648">
    <property type="entry name" value="HIT FAMILY PROTEIN 1"/>
    <property type="match status" value="1"/>
</dbReference>
<protein>
    <submittedName>
        <fullName evidence="5">HIT family hydrolase</fullName>
    </submittedName>
    <submittedName>
        <fullName evidence="6">HIT family protein</fullName>
    </submittedName>
    <submittedName>
        <fullName evidence="7">Histidine triad (HIT) family protein</fullName>
    </submittedName>
</protein>
<sequence>MDCLFCRIIDGEVASHKVYEDEHAYAFLDIYPTSRGHTVVLPKKHIASFLEMNEEKTAELFTSVNRIAKKVIGVTGAPGVNIGINNGLVAGQTVPHVHVHIIPRYENDGGGSMHTIVDSNPDREELEQLAASIYSRF</sequence>
<dbReference type="Proteomes" id="UP000186879">
    <property type="component" value="Chromosome"/>
</dbReference>
<dbReference type="Pfam" id="PF01230">
    <property type="entry name" value="HIT"/>
    <property type="match status" value="1"/>
</dbReference>
<evidence type="ECO:0000256" key="3">
    <source>
        <dbReference type="PROSITE-ProRule" id="PRU00464"/>
    </source>
</evidence>
<dbReference type="PROSITE" id="PS51084">
    <property type="entry name" value="HIT_2"/>
    <property type="match status" value="1"/>
</dbReference>
<dbReference type="PRINTS" id="PR00332">
    <property type="entry name" value="HISTRIAD"/>
</dbReference>
<feature type="active site" description="Tele-AMP-histidine intermediate" evidence="1">
    <location>
        <position position="98"/>
    </location>
</feature>
<dbReference type="CDD" id="cd01277">
    <property type="entry name" value="HINT_subgroup"/>
    <property type="match status" value="1"/>
</dbReference>
<keyword evidence="5" id="KW-0378">Hydrolase</keyword>
<dbReference type="SUPFAM" id="SSF54197">
    <property type="entry name" value="HIT-like"/>
    <property type="match status" value="1"/>
</dbReference>
<dbReference type="Proteomes" id="UP000267921">
    <property type="component" value="Unassembled WGS sequence"/>
</dbReference>
<dbReference type="InterPro" id="IPR019808">
    <property type="entry name" value="Histidine_triad_CS"/>
</dbReference>
<dbReference type="GeneID" id="30583005"/>
<accession>A0A1L3Q1S9</accession>
<dbReference type="InterPro" id="IPR039384">
    <property type="entry name" value="HINT"/>
</dbReference>
<dbReference type="GO" id="GO:0016787">
    <property type="term" value="F:hydrolase activity"/>
    <property type="evidence" value="ECO:0007669"/>
    <property type="project" value="UniProtKB-KW"/>
</dbReference>
<dbReference type="EMBL" id="RJJG01000006">
    <property type="protein sequence ID" value="RNI08021.1"/>
    <property type="molecule type" value="Genomic_DNA"/>
</dbReference>
<evidence type="ECO:0000313" key="10">
    <source>
        <dbReference type="Proteomes" id="UP000267921"/>
    </source>
</evidence>
<dbReference type="EMBL" id="FNMU01000004">
    <property type="protein sequence ID" value="SDW70859.1"/>
    <property type="molecule type" value="Genomic_DNA"/>
</dbReference>
<name>A0A1L3Q1S9_9EURY</name>
<reference evidence="6 10" key="3">
    <citation type="submission" date="2018-10" db="EMBL/GenBank/DDBJ databases">
        <title>Cultivation of a novel Methanohalophilus strain from Kebrit Deep of the Red Sea and a genomic comparison of members of the genus Methanohalophilus.</title>
        <authorList>
            <person name="Guan Y."/>
            <person name="Ngugi D.K."/>
            <person name="Stingl U."/>
        </authorList>
    </citation>
    <scope>NUCLEOTIDE SEQUENCE [LARGE SCALE GENOMIC DNA]</scope>
    <source>
        <strain evidence="6 10">DSM 3094</strain>
    </source>
</reference>
<feature type="domain" description="HIT" evidence="4">
    <location>
        <begin position="4"/>
        <end position="111"/>
    </location>
</feature>
<evidence type="ECO:0000313" key="9">
    <source>
        <dbReference type="Proteomes" id="UP000198669"/>
    </source>
</evidence>
<dbReference type="InterPro" id="IPR011146">
    <property type="entry name" value="HIT-like"/>
</dbReference>
<evidence type="ECO:0000256" key="2">
    <source>
        <dbReference type="PIRSR" id="PIRSR601310-3"/>
    </source>
</evidence>
<dbReference type="KEGG" id="mhaz:BHR79_04535"/>
<organism evidence="5 8">
    <name type="scientific">Methanohalophilus halophilus</name>
    <dbReference type="NCBI Taxonomy" id="2177"/>
    <lineage>
        <taxon>Archaea</taxon>
        <taxon>Methanobacteriati</taxon>
        <taxon>Methanobacteriota</taxon>
        <taxon>Stenosarchaea group</taxon>
        <taxon>Methanomicrobia</taxon>
        <taxon>Methanosarcinales</taxon>
        <taxon>Methanosarcinaceae</taxon>
        <taxon>Methanohalophilus</taxon>
    </lineage>
</organism>
<dbReference type="Proteomes" id="UP000198669">
    <property type="component" value="Unassembled WGS sequence"/>
</dbReference>
<evidence type="ECO:0000313" key="5">
    <source>
        <dbReference type="EMBL" id="APH38826.1"/>
    </source>
</evidence>
<dbReference type="STRING" id="2177.BHR79_04535"/>
<reference evidence="7 9" key="2">
    <citation type="submission" date="2016-10" db="EMBL/GenBank/DDBJ databases">
        <authorList>
            <person name="de Groot N.N."/>
        </authorList>
    </citation>
    <scope>NUCLEOTIDE SEQUENCE [LARGE SCALE GENOMIC DNA]</scope>
    <source>
        <strain evidence="7 9">Z-7982</strain>
    </source>
</reference>